<sequence>MPQKLILVLGATGAQGLAVVNNLLAPTHNGLPSPYAVRALSQNPESLCAKTLKAKGTEVIQGDTNDLASVTRVLKGAYSVWVNTDGFTIGEQKELYTGMRIFELAKAMKMVKHFVWSSLDYGFKIPFIVNDADMTWSIVTSRPYMEMLKMHMFGPMYEHTDSTLVFASLIGDGYVPMIGMSDLGFFACYTFDNHALTSGKDLKITSKMVGWYHLVLTFIKVTGKKARKAGDGSMTWKQNFSGWWSLFHDDVSKRDMEWIRTVHPHVHTLETWMRETKYDSS</sequence>
<feature type="domain" description="NmrA-like" evidence="3">
    <location>
        <begin position="3"/>
        <end position="119"/>
    </location>
</feature>
<evidence type="ECO:0000259" key="3">
    <source>
        <dbReference type="Pfam" id="PF05368"/>
    </source>
</evidence>
<organism evidence="4 5">
    <name type="scientific">Heterobasidion irregulare (strain TC 32-1)</name>
    <dbReference type="NCBI Taxonomy" id="747525"/>
    <lineage>
        <taxon>Eukaryota</taxon>
        <taxon>Fungi</taxon>
        <taxon>Dikarya</taxon>
        <taxon>Basidiomycota</taxon>
        <taxon>Agaricomycotina</taxon>
        <taxon>Agaricomycetes</taxon>
        <taxon>Russulales</taxon>
        <taxon>Bondarzewiaceae</taxon>
        <taxon>Heterobasidion</taxon>
        <taxon>Heterobasidion annosum species complex</taxon>
    </lineage>
</organism>
<dbReference type="SUPFAM" id="SSF51735">
    <property type="entry name" value="NAD(P)-binding Rossmann-fold domains"/>
    <property type="match status" value="1"/>
</dbReference>
<dbReference type="eggNOG" id="ENOG502SKBT">
    <property type="taxonomic scope" value="Eukaryota"/>
</dbReference>
<evidence type="ECO:0000256" key="1">
    <source>
        <dbReference type="ARBA" id="ARBA00006328"/>
    </source>
</evidence>
<evidence type="ECO:0000313" key="5">
    <source>
        <dbReference type="Proteomes" id="UP000030671"/>
    </source>
</evidence>
<dbReference type="Pfam" id="PF05368">
    <property type="entry name" value="NmrA"/>
    <property type="match status" value="1"/>
</dbReference>
<dbReference type="InterPro" id="IPR008030">
    <property type="entry name" value="NmrA-like"/>
</dbReference>
<dbReference type="EMBL" id="KI925457">
    <property type="protein sequence ID" value="ETW83182.1"/>
    <property type="molecule type" value="Genomic_DNA"/>
</dbReference>
<reference evidence="4 5" key="1">
    <citation type="journal article" date="2012" name="New Phytol.">
        <title>Insight into trade-off between wood decay and parasitism from the genome of a fungal forest pathogen.</title>
        <authorList>
            <person name="Olson A."/>
            <person name="Aerts A."/>
            <person name="Asiegbu F."/>
            <person name="Belbahri L."/>
            <person name="Bouzid O."/>
            <person name="Broberg A."/>
            <person name="Canback B."/>
            <person name="Coutinho P.M."/>
            <person name="Cullen D."/>
            <person name="Dalman K."/>
            <person name="Deflorio G."/>
            <person name="van Diepen L.T."/>
            <person name="Dunand C."/>
            <person name="Duplessis S."/>
            <person name="Durling M."/>
            <person name="Gonthier P."/>
            <person name="Grimwood J."/>
            <person name="Fossdal C.G."/>
            <person name="Hansson D."/>
            <person name="Henrissat B."/>
            <person name="Hietala A."/>
            <person name="Himmelstrand K."/>
            <person name="Hoffmeister D."/>
            <person name="Hogberg N."/>
            <person name="James T.Y."/>
            <person name="Karlsson M."/>
            <person name="Kohler A."/>
            <person name="Kues U."/>
            <person name="Lee Y.H."/>
            <person name="Lin Y.C."/>
            <person name="Lind M."/>
            <person name="Lindquist E."/>
            <person name="Lombard V."/>
            <person name="Lucas S."/>
            <person name="Lunden K."/>
            <person name="Morin E."/>
            <person name="Murat C."/>
            <person name="Park J."/>
            <person name="Raffaello T."/>
            <person name="Rouze P."/>
            <person name="Salamov A."/>
            <person name="Schmutz J."/>
            <person name="Solheim H."/>
            <person name="Stahlberg J."/>
            <person name="Velez H."/>
            <person name="de Vries R.P."/>
            <person name="Wiebenga A."/>
            <person name="Woodward S."/>
            <person name="Yakovlev I."/>
            <person name="Garbelotto M."/>
            <person name="Martin F."/>
            <person name="Grigoriev I.V."/>
            <person name="Stenlid J."/>
        </authorList>
    </citation>
    <scope>NUCLEOTIDE SEQUENCE [LARGE SCALE GENOMIC DNA]</scope>
    <source>
        <strain evidence="4 5">TC 32-1</strain>
    </source>
</reference>
<dbReference type="Proteomes" id="UP000030671">
    <property type="component" value="Unassembled WGS sequence"/>
</dbReference>
<keyword evidence="5" id="KW-1185">Reference proteome</keyword>
<dbReference type="KEGG" id="hir:HETIRDRAFT_126462"/>
<dbReference type="GO" id="GO:0005634">
    <property type="term" value="C:nucleus"/>
    <property type="evidence" value="ECO:0007669"/>
    <property type="project" value="TreeGrafter"/>
</dbReference>
<comment type="similarity">
    <text evidence="1">Belongs to the NmrA-type oxidoreductase family.</text>
</comment>
<dbReference type="PANTHER" id="PTHR42748">
    <property type="entry name" value="NITROGEN METABOLITE REPRESSION PROTEIN NMRA FAMILY MEMBER"/>
    <property type="match status" value="1"/>
</dbReference>
<dbReference type="Gene3D" id="3.90.25.10">
    <property type="entry name" value="UDP-galactose 4-epimerase, domain 1"/>
    <property type="match status" value="1"/>
</dbReference>
<dbReference type="InterPro" id="IPR036291">
    <property type="entry name" value="NAD(P)-bd_dom_sf"/>
</dbReference>
<keyword evidence="2" id="KW-0521">NADP</keyword>
<dbReference type="InterPro" id="IPR051164">
    <property type="entry name" value="NmrA-like_oxidored"/>
</dbReference>
<dbReference type="InParanoid" id="W4KBF9"/>
<accession>W4KBF9</accession>
<evidence type="ECO:0000256" key="2">
    <source>
        <dbReference type="ARBA" id="ARBA00022857"/>
    </source>
</evidence>
<dbReference type="GeneID" id="20666942"/>
<dbReference type="AlphaFoldDB" id="W4KBF9"/>
<evidence type="ECO:0000313" key="4">
    <source>
        <dbReference type="EMBL" id="ETW83182.1"/>
    </source>
</evidence>
<protein>
    <recommendedName>
        <fullName evidence="3">NmrA-like domain-containing protein</fullName>
    </recommendedName>
</protein>
<dbReference type="RefSeq" id="XP_009545464.1">
    <property type="nucleotide sequence ID" value="XM_009547169.1"/>
</dbReference>
<dbReference type="Gene3D" id="3.40.50.720">
    <property type="entry name" value="NAD(P)-binding Rossmann-like Domain"/>
    <property type="match status" value="1"/>
</dbReference>
<dbReference type="OrthoDB" id="300709at2759"/>
<dbReference type="PANTHER" id="PTHR42748:SF14">
    <property type="entry name" value="SNOAL-LIKE DOMAIN-CONTAINING PROTEIN"/>
    <property type="match status" value="1"/>
</dbReference>
<name>W4KBF9_HETIT</name>
<dbReference type="STRING" id="747525.W4KBF9"/>
<dbReference type="HOGENOM" id="CLU_007383_8_0_1"/>
<gene>
    <name evidence="4" type="ORF">HETIRDRAFT_126462</name>
</gene>
<proteinExistence type="inferred from homology"/>